<feature type="chain" id="PRO_5025514216" description="Yeast cell wall synthesis Kre9/Knh1-like N-terminal domain-containing protein" evidence="2">
    <location>
        <begin position="22"/>
        <end position="316"/>
    </location>
</feature>
<proteinExistence type="predicted"/>
<evidence type="ECO:0000313" key="4">
    <source>
        <dbReference type="EMBL" id="KAF2164575.1"/>
    </source>
</evidence>
<dbReference type="OrthoDB" id="5076485at2759"/>
<organism evidence="4 5">
    <name type="scientific">Zasmidium cellare ATCC 36951</name>
    <dbReference type="NCBI Taxonomy" id="1080233"/>
    <lineage>
        <taxon>Eukaryota</taxon>
        <taxon>Fungi</taxon>
        <taxon>Dikarya</taxon>
        <taxon>Ascomycota</taxon>
        <taxon>Pezizomycotina</taxon>
        <taxon>Dothideomycetes</taxon>
        <taxon>Dothideomycetidae</taxon>
        <taxon>Mycosphaerellales</taxon>
        <taxon>Mycosphaerellaceae</taxon>
        <taxon>Zasmidium</taxon>
    </lineage>
</organism>
<dbReference type="RefSeq" id="XP_033665464.1">
    <property type="nucleotide sequence ID" value="XM_033817525.1"/>
</dbReference>
<protein>
    <recommendedName>
        <fullName evidence="3">Yeast cell wall synthesis Kre9/Knh1-like N-terminal domain-containing protein</fullName>
    </recommendedName>
</protein>
<feature type="signal peptide" evidence="2">
    <location>
        <begin position="1"/>
        <end position="21"/>
    </location>
</feature>
<dbReference type="Proteomes" id="UP000799537">
    <property type="component" value="Unassembled WGS sequence"/>
</dbReference>
<gene>
    <name evidence="4" type="ORF">M409DRAFT_67719</name>
</gene>
<keyword evidence="1 2" id="KW-0732">Signal</keyword>
<dbReference type="AlphaFoldDB" id="A0A6A6CBZ2"/>
<evidence type="ECO:0000259" key="3">
    <source>
        <dbReference type="Pfam" id="PF10342"/>
    </source>
</evidence>
<dbReference type="EMBL" id="ML993603">
    <property type="protein sequence ID" value="KAF2164575.1"/>
    <property type="molecule type" value="Genomic_DNA"/>
</dbReference>
<sequence length="316" mass="32050">MHSFAKRCALVVATLSATASALDGIVAPSQVEAGSEIEVTFQGSNDDQYRVYLAASLSGSNGPTCYLVNSTELSDSVNVTIPPGVGPSADYYSIGIADLSTGQKATFSNRFNLTNATGEYSDYEDALGGSPFWSADDLPCSAYSCARDCAQASYPDDLTDTDAYDMMKQCILNCNGVTPATSQTAPAHATSTSSIAKASTLTGQMAVITVSPGVVLTAIETEKTVHGSTITEAVIGDMTITLNGAARTINSAGFSLATNGVEVGGSTTVEFSSTTATMGGPTATEAQLAASSSGSAANNKFFAGAAAGFAGLAFVL</sequence>
<evidence type="ECO:0000256" key="2">
    <source>
        <dbReference type="SAM" id="SignalP"/>
    </source>
</evidence>
<evidence type="ECO:0000256" key="1">
    <source>
        <dbReference type="ARBA" id="ARBA00022729"/>
    </source>
</evidence>
<dbReference type="InterPro" id="IPR018466">
    <property type="entry name" value="Kre9/Knh1-like_N"/>
</dbReference>
<evidence type="ECO:0000313" key="5">
    <source>
        <dbReference type="Proteomes" id="UP000799537"/>
    </source>
</evidence>
<keyword evidence="5" id="KW-1185">Reference proteome</keyword>
<dbReference type="Pfam" id="PF10342">
    <property type="entry name" value="Kre9_KNH"/>
    <property type="match status" value="1"/>
</dbReference>
<name>A0A6A6CBZ2_ZASCE</name>
<reference evidence="4" key="1">
    <citation type="journal article" date="2020" name="Stud. Mycol.">
        <title>101 Dothideomycetes genomes: a test case for predicting lifestyles and emergence of pathogens.</title>
        <authorList>
            <person name="Haridas S."/>
            <person name="Albert R."/>
            <person name="Binder M."/>
            <person name="Bloem J."/>
            <person name="Labutti K."/>
            <person name="Salamov A."/>
            <person name="Andreopoulos B."/>
            <person name="Baker S."/>
            <person name="Barry K."/>
            <person name="Bills G."/>
            <person name="Bluhm B."/>
            <person name="Cannon C."/>
            <person name="Castanera R."/>
            <person name="Culley D."/>
            <person name="Daum C."/>
            <person name="Ezra D."/>
            <person name="Gonzalez J."/>
            <person name="Henrissat B."/>
            <person name="Kuo A."/>
            <person name="Liang C."/>
            <person name="Lipzen A."/>
            <person name="Lutzoni F."/>
            <person name="Magnuson J."/>
            <person name="Mondo S."/>
            <person name="Nolan M."/>
            <person name="Ohm R."/>
            <person name="Pangilinan J."/>
            <person name="Park H.-J."/>
            <person name="Ramirez L."/>
            <person name="Alfaro M."/>
            <person name="Sun H."/>
            <person name="Tritt A."/>
            <person name="Yoshinaga Y."/>
            <person name="Zwiers L.-H."/>
            <person name="Turgeon B."/>
            <person name="Goodwin S."/>
            <person name="Spatafora J."/>
            <person name="Crous P."/>
            <person name="Grigoriev I."/>
        </authorList>
    </citation>
    <scope>NUCLEOTIDE SEQUENCE</scope>
    <source>
        <strain evidence="4">ATCC 36951</strain>
    </source>
</reference>
<dbReference type="GeneID" id="54570797"/>
<feature type="domain" description="Yeast cell wall synthesis Kre9/Knh1-like N-terminal" evidence="3">
    <location>
        <begin position="29"/>
        <end position="113"/>
    </location>
</feature>
<accession>A0A6A6CBZ2</accession>